<gene>
    <name evidence="6" type="ORF">KIW84_030448</name>
</gene>
<organism evidence="6 7">
    <name type="scientific">Pisum sativum</name>
    <name type="common">Garden pea</name>
    <name type="synonym">Lathyrus oleraceus</name>
    <dbReference type="NCBI Taxonomy" id="3888"/>
    <lineage>
        <taxon>Eukaryota</taxon>
        <taxon>Viridiplantae</taxon>
        <taxon>Streptophyta</taxon>
        <taxon>Embryophyta</taxon>
        <taxon>Tracheophyta</taxon>
        <taxon>Spermatophyta</taxon>
        <taxon>Magnoliopsida</taxon>
        <taxon>eudicotyledons</taxon>
        <taxon>Gunneridae</taxon>
        <taxon>Pentapetalae</taxon>
        <taxon>rosids</taxon>
        <taxon>fabids</taxon>
        <taxon>Fabales</taxon>
        <taxon>Fabaceae</taxon>
        <taxon>Papilionoideae</taxon>
        <taxon>50 kb inversion clade</taxon>
        <taxon>NPAAA clade</taxon>
        <taxon>Hologalegina</taxon>
        <taxon>IRL clade</taxon>
        <taxon>Fabeae</taxon>
        <taxon>Lathyrus</taxon>
    </lineage>
</organism>
<accession>A0A9D4XSE4</accession>
<proteinExistence type="predicted"/>
<evidence type="ECO:0000313" key="7">
    <source>
        <dbReference type="Proteomes" id="UP001058974"/>
    </source>
</evidence>
<keyword evidence="4" id="KW-0520">NAD</keyword>
<dbReference type="InterPro" id="IPR036291">
    <property type="entry name" value="NAD(P)-bd_dom_sf"/>
</dbReference>
<dbReference type="PANTHER" id="PTHR11540">
    <property type="entry name" value="MALATE AND LACTATE DEHYDROGENASE"/>
    <property type="match status" value="1"/>
</dbReference>
<dbReference type="Gramene" id="Psat03G0044800-T1">
    <property type="protein sequence ID" value="KAI5424255.1"/>
    <property type="gene ID" value="KIW84_030448"/>
</dbReference>
<name>A0A9D4XSE4_PEA</name>
<evidence type="ECO:0000256" key="3">
    <source>
        <dbReference type="ARBA" id="ARBA00023002"/>
    </source>
</evidence>
<dbReference type="AlphaFoldDB" id="A0A9D4XSE4"/>
<protein>
    <recommendedName>
        <fullName evidence="1">malate dehydrogenase</fullName>
        <ecNumber evidence="1">1.1.1.37</ecNumber>
    </recommendedName>
</protein>
<evidence type="ECO:0000256" key="4">
    <source>
        <dbReference type="ARBA" id="ARBA00023027"/>
    </source>
</evidence>
<dbReference type="Pfam" id="PF00056">
    <property type="entry name" value="Ldh_1_N"/>
    <property type="match status" value="1"/>
</dbReference>
<dbReference type="GO" id="GO:0006099">
    <property type="term" value="P:tricarboxylic acid cycle"/>
    <property type="evidence" value="ECO:0007669"/>
    <property type="project" value="UniProtKB-KW"/>
</dbReference>
<dbReference type="SUPFAM" id="SSF51735">
    <property type="entry name" value="NAD(P)-binding Rossmann-fold domains"/>
    <property type="match status" value="1"/>
</dbReference>
<comment type="caution">
    <text evidence="6">The sequence shown here is derived from an EMBL/GenBank/DDBJ whole genome shotgun (WGS) entry which is preliminary data.</text>
</comment>
<dbReference type="GO" id="GO:0005739">
    <property type="term" value="C:mitochondrion"/>
    <property type="evidence" value="ECO:0007669"/>
    <property type="project" value="TreeGrafter"/>
</dbReference>
<keyword evidence="7" id="KW-1185">Reference proteome</keyword>
<dbReference type="InterPro" id="IPR001236">
    <property type="entry name" value="Lactate/malate_DH_N"/>
</dbReference>
<evidence type="ECO:0000256" key="2">
    <source>
        <dbReference type="ARBA" id="ARBA00022532"/>
    </source>
</evidence>
<feature type="domain" description="Lactate/malate dehydrogenase N-terminal" evidence="5">
    <location>
        <begin position="92"/>
        <end position="162"/>
    </location>
</feature>
<dbReference type="PANTHER" id="PTHR11540:SF16">
    <property type="entry name" value="MALATE DEHYDROGENASE, MITOCHONDRIAL"/>
    <property type="match status" value="1"/>
</dbReference>
<keyword evidence="2" id="KW-0816">Tricarboxylic acid cycle</keyword>
<evidence type="ECO:0000256" key="1">
    <source>
        <dbReference type="ARBA" id="ARBA00012995"/>
    </source>
</evidence>
<keyword evidence="3" id="KW-0560">Oxidoreductase</keyword>
<evidence type="ECO:0000313" key="6">
    <source>
        <dbReference type="EMBL" id="KAI5424255.1"/>
    </source>
</evidence>
<sequence>MATSASTPTLSIGTAQTGRSFPQSNPFGLKLNSHVNFKIFSSLKAMSSSLRSDYESPFSSNKACVTPRATFAPKVVRENPNSTTTYRNKQPTNHCNTLSKVVDIIGVAELANYLKGVDVIVILVGVLRKSGMTRDDLFNINVDIVRYLVFVVADNCPKLLFILSVIQ</sequence>
<dbReference type="EC" id="1.1.1.37" evidence="1"/>
<dbReference type="Proteomes" id="UP001058974">
    <property type="component" value="Chromosome 3"/>
</dbReference>
<reference evidence="6 7" key="1">
    <citation type="journal article" date="2022" name="Nat. Genet.">
        <title>Improved pea reference genome and pan-genome highlight genomic features and evolutionary characteristics.</title>
        <authorList>
            <person name="Yang T."/>
            <person name="Liu R."/>
            <person name="Luo Y."/>
            <person name="Hu S."/>
            <person name="Wang D."/>
            <person name="Wang C."/>
            <person name="Pandey M.K."/>
            <person name="Ge S."/>
            <person name="Xu Q."/>
            <person name="Li N."/>
            <person name="Li G."/>
            <person name="Huang Y."/>
            <person name="Saxena R.K."/>
            <person name="Ji Y."/>
            <person name="Li M."/>
            <person name="Yan X."/>
            <person name="He Y."/>
            <person name="Liu Y."/>
            <person name="Wang X."/>
            <person name="Xiang C."/>
            <person name="Varshney R.K."/>
            <person name="Ding H."/>
            <person name="Gao S."/>
            <person name="Zong X."/>
        </authorList>
    </citation>
    <scope>NUCLEOTIDE SEQUENCE [LARGE SCALE GENOMIC DNA]</scope>
    <source>
        <strain evidence="6 7">cv. Zhongwan 6</strain>
    </source>
</reference>
<evidence type="ECO:0000259" key="5">
    <source>
        <dbReference type="Pfam" id="PF00056"/>
    </source>
</evidence>
<dbReference type="GO" id="GO:0030060">
    <property type="term" value="F:L-malate dehydrogenase (NAD+) activity"/>
    <property type="evidence" value="ECO:0007669"/>
    <property type="project" value="UniProtKB-EC"/>
</dbReference>
<dbReference type="EMBL" id="JAMSHJ010000003">
    <property type="protein sequence ID" value="KAI5424255.1"/>
    <property type="molecule type" value="Genomic_DNA"/>
</dbReference>
<dbReference type="Gene3D" id="3.40.50.720">
    <property type="entry name" value="NAD(P)-binding Rossmann-like Domain"/>
    <property type="match status" value="1"/>
</dbReference>